<dbReference type="Gene3D" id="2.60.40.4140">
    <property type="match status" value="2"/>
</dbReference>
<dbReference type="EMBL" id="CP060139">
    <property type="protein sequence ID" value="QNR25888.1"/>
    <property type="molecule type" value="Genomic_DNA"/>
</dbReference>
<dbReference type="Proteomes" id="UP000516305">
    <property type="component" value="Chromosome"/>
</dbReference>
<reference evidence="1 2" key="1">
    <citation type="submission" date="2020-08" db="EMBL/GenBank/DDBJ databases">
        <title>Croceimicrobium hydrocarbonivorans gen. nov., sp. nov., a novel marine bacterium isolated from a bacterial consortium that degrades polyethylene terephthalate.</title>
        <authorList>
            <person name="Liu R."/>
        </authorList>
    </citation>
    <scope>NUCLEOTIDE SEQUENCE [LARGE SCALE GENOMIC DNA]</scope>
    <source>
        <strain evidence="1 2">A20-9</strain>
    </source>
</reference>
<evidence type="ECO:0000313" key="1">
    <source>
        <dbReference type="EMBL" id="QNR25888.1"/>
    </source>
</evidence>
<dbReference type="PROSITE" id="PS51257">
    <property type="entry name" value="PROKAR_LIPOPROTEIN"/>
    <property type="match status" value="1"/>
</dbReference>
<evidence type="ECO:0000313" key="2">
    <source>
        <dbReference type="Proteomes" id="UP000516305"/>
    </source>
</evidence>
<dbReference type="KEGG" id="chyd:H4K34_08590"/>
<protein>
    <submittedName>
        <fullName evidence="1">DUF4625 domain-containing protein</fullName>
    </submittedName>
</protein>
<accession>A0A7H0VJJ0</accession>
<sequence length="256" mass="27747">MRKTALFLSVLALGSACSNDSDNQDLDAPVILSATLNGEDHDLEFNAGEAINLAVEVSDNEALGQLKLDLHDQFDGHSHGKLSSTWTLSEVYNLSGSQTTFKESLQVPDPVTAGPHHLILRLLDAAGNESEFTELDFVLRNGSEPQISITDPDFSQGFQITKGQSFNLTGSVTDNIDLAEIVIQVREESEHSHKSYSSTIFSFDKDLDGGSDLSFDLGSLSISIPSTAEIGHYELYISAKDSEGNYGIYTAEIEVI</sequence>
<gene>
    <name evidence="1" type="ORF">H4K34_08590</name>
</gene>
<dbReference type="AlphaFoldDB" id="A0A7H0VJJ0"/>
<proteinExistence type="predicted"/>
<organism evidence="1 2">
    <name type="scientific">Croceimicrobium hydrocarbonivorans</name>
    <dbReference type="NCBI Taxonomy" id="2761580"/>
    <lineage>
        <taxon>Bacteria</taxon>
        <taxon>Pseudomonadati</taxon>
        <taxon>Bacteroidota</taxon>
        <taxon>Flavobacteriia</taxon>
        <taxon>Flavobacteriales</taxon>
        <taxon>Owenweeksiaceae</taxon>
        <taxon>Croceimicrobium</taxon>
    </lineage>
</organism>
<keyword evidence="2" id="KW-1185">Reference proteome</keyword>
<dbReference type="Pfam" id="PF15418">
    <property type="entry name" value="DUF4625"/>
    <property type="match status" value="2"/>
</dbReference>
<name>A0A7H0VJJ0_9FLAO</name>
<dbReference type="RefSeq" id="WP_210760414.1">
    <property type="nucleotide sequence ID" value="NZ_CP060139.1"/>
</dbReference>
<dbReference type="InterPro" id="IPR027829">
    <property type="entry name" value="DUF4625"/>
</dbReference>